<accession>A0A222YY78</accession>
<evidence type="ECO:0000313" key="3">
    <source>
        <dbReference type="Proteomes" id="UP000224104"/>
    </source>
</evidence>
<reference evidence="2 3" key="1">
    <citation type="submission" date="2017-05" db="EMBL/GenBank/DDBJ databases">
        <authorList>
            <person name="Butela K.A."/>
            <person name="Hudson L."/>
            <person name="Clayton A.L."/>
            <person name="Cole J.H."/>
            <person name="Evancho G.L."/>
            <person name="Galassi L.C."/>
            <person name="Harvey A.K."/>
            <person name="Haubrick H.C."/>
            <person name="Henry M."/>
            <person name="Heslop K.L."/>
            <person name="Hughes P.M."/>
            <person name="Iezzi J."/>
            <person name="Jones J.C."/>
            <person name="Kolawole F.O."/>
            <person name="Loucks E.J."/>
            <person name="McCready J.R."/>
            <person name="McGowan S.M."/>
            <person name="Minear S.E."/>
            <person name="Poole Y.A."/>
            <person name="Reese R.J."/>
            <person name="Romagnoli K.M."/>
            <person name="Schell I.N."/>
            <person name="Sudadi S."/>
            <person name="Sutherin B.R."/>
            <person name="Edgington N.P."/>
            <person name="Garlena R.A."/>
            <person name="Russell D.A."/>
            <person name="Pope W.H."/>
            <person name="Jacobs-Sera D."/>
            <person name="Hendrix R.W."/>
            <person name="Hatfull G.F."/>
        </authorList>
    </citation>
    <scope>NUCLEOTIDE SEQUENCE [LARGE SCALE GENOMIC DNA]</scope>
</reference>
<evidence type="ECO:0000256" key="1">
    <source>
        <dbReference type="SAM" id="MobiDB-lite"/>
    </source>
</evidence>
<evidence type="ECO:0000313" key="2">
    <source>
        <dbReference type="EMBL" id="ASR77241.1"/>
    </source>
</evidence>
<proteinExistence type="predicted"/>
<dbReference type="Proteomes" id="UP000224104">
    <property type="component" value="Genome"/>
</dbReference>
<organism evidence="2 3">
    <name type="scientific">Mycobacterium phage Avocado</name>
    <dbReference type="NCBI Taxonomy" id="2024302"/>
    <lineage>
        <taxon>Viruses</taxon>
        <taxon>Duplodnaviria</taxon>
        <taxon>Heunggongvirae</taxon>
        <taxon>Uroviricota</taxon>
        <taxon>Caudoviricetes</taxon>
        <taxon>Gclasvirinae</taxon>
        <taxon>Avocadovirus</taxon>
        <taxon>Avocadovirus avocado</taxon>
    </lineage>
</organism>
<gene>
    <name evidence="2" type="ORF">SEA_AVOCADO_40</name>
</gene>
<keyword evidence="3" id="KW-1185">Reference proteome</keyword>
<protein>
    <submittedName>
        <fullName evidence="2">Uncharacterized protein</fullName>
    </submittedName>
</protein>
<dbReference type="EMBL" id="MF141540">
    <property type="protein sequence ID" value="ASR77241.1"/>
    <property type="molecule type" value="Genomic_DNA"/>
</dbReference>
<sequence>MADGREWPGYQRRFCPVCRGEVGTHRTPVDDERGELVTYHDHPDSTGARCLMAGEQAAIRAVAFTATDTGIDQRTARERMLSRPQGSTAADGLLARLNREEPRQ</sequence>
<name>A0A222YY78_9CAUD</name>
<feature type="region of interest" description="Disordered" evidence="1">
    <location>
        <begin position="76"/>
        <end position="104"/>
    </location>
</feature>